<reference evidence="1 2" key="1">
    <citation type="journal article" date="2023" name="IMA Fungus">
        <title>Comparative genomic study of the Penicillium genus elucidates a diverse pangenome and 15 lateral gene transfer events.</title>
        <authorList>
            <person name="Petersen C."/>
            <person name="Sorensen T."/>
            <person name="Nielsen M.R."/>
            <person name="Sondergaard T.E."/>
            <person name="Sorensen J.L."/>
            <person name="Fitzpatrick D.A."/>
            <person name="Frisvad J.C."/>
            <person name="Nielsen K.L."/>
        </authorList>
    </citation>
    <scope>NUCLEOTIDE SEQUENCE [LARGE SCALE GENOMIC DNA]</scope>
    <source>
        <strain evidence="1 2">IBT 3361</strain>
    </source>
</reference>
<gene>
    <name evidence="1" type="ORF">N7505_012047</name>
</gene>
<comment type="caution">
    <text evidence="1">The sequence shown here is derived from an EMBL/GenBank/DDBJ whole genome shotgun (WGS) entry which is preliminary data.</text>
</comment>
<sequence length="108" mass="12218">MARLRTAIQLLSLSQQCYTRALLRVQPDLIAEKLLVQDKKNTAKFKPDAHQHESNIKSEVTTLSNDTTECLHLERATLVVGCYSKTLDLLVHLCKIPRFLRAAIFVAT</sequence>
<protein>
    <submittedName>
        <fullName evidence="1">Uncharacterized protein</fullName>
    </submittedName>
</protein>
<proteinExistence type="predicted"/>
<evidence type="ECO:0000313" key="1">
    <source>
        <dbReference type="EMBL" id="KAJ5253384.1"/>
    </source>
</evidence>
<dbReference type="Proteomes" id="UP001220256">
    <property type="component" value="Unassembled WGS sequence"/>
</dbReference>
<dbReference type="EMBL" id="JAPVEB010000012">
    <property type="protein sequence ID" value="KAJ5253384.1"/>
    <property type="molecule type" value="Genomic_DNA"/>
</dbReference>
<organism evidence="1 2">
    <name type="scientific">Penicillium chrysogenum</name>
    <name type="common">Penicillium notatum</name>
    <dbReference type="NCBI Taxonomy" id="5076"/>
    <lineage>
        <taxon>Eukaryota</taxon>
        <taxon>Fungi</taxon>
        <taxon>Dikarya</taxon>
        <taxon>Ascomycota</taxon>
        <taxon>Pezizomycotina</taxon>
        <taxon>Eurotiomycetes</taxon>
        <taxon>Eurotiomycetidae</taxon>
        <taxon>Eurotiales</taxon>
        <taxon>Aspergillaceae</taxon>
        <taxon>Penicillium</taxon>
        <taxon>Penicillium chrysogenum species complex</taxon>
    </lineage>
</organism>
<name>A0ABQ8W202_PENCH</name>
<keyword evidence="2" id="KW-1185">Reference proteome</keyword>
<evidence type="ECO:0000313" key="2">
    <source>
        <dbReference type="Proteomes" id="UP001220256"/>
    </source>
</evidence>
<accession>A0ABQ8W202</accession>